<evidence type="ECO:0000313" key="1">
    <source>
        <dbReference type="EMBL" id="MBK6974757.1"/>
    </source>
</evidence>
<accession>A0A9D7E6I2</accession>
<comment type="caution">
    <text evidence="1">The sequence shown here is derived from an EMBL/GenBank/DDBJ whole genome shotgun (WGS) entry which is preliminary data.</text>
</comment>
<reference evidence="1" key="1">
    <citation type="submission" date="2020-10" db="EMBL/GenBank/DDBJ databases">
        <title>Connecting structure to function with the recovery of over 1000 high-quality activated sludge metagenome-assembled genomes encoding full-length rRNA genes using long-read sequencing.</title>
        <authorList>
            <person name="Singleton C.M."/>
            <person name="Petriglieri F."/>
            <person name="Kristensen J.M."/>
            <person name="Kirkegaard R.H."/>
            <person name="Michaelsen T.Y."/>
            <person name="Andersen M.H."/>
            <person name="Karst S.M."/>
            <person name="Dueholm M.S."/>
            <person name="Nielsen P.H."/>
            <person name="Albertsen M."/>
        </authorList>
    </citation>
    <scope>NUCLEOTIDE SEQUENCE</scope>
    <source>
        <strain evidence="1">Bjer_18-Q3-R1-45_BAT3C.347</strain>
    </source>
</reference>
<dbReference type="Proteomes" id="UP000807785">
    <property type="component" value="Unassembled WGS sequence"/>
</dbReference>
<dbReference type="AlphaFoldDB" id="A0A9D7E6I2"/>
<dbReference type="EMBL" id="JADJEV010000004">
    <property type="protein sequence ID" value="MBK6974757.1"/>
    <property type="molecule type" value="Genomic_DNA"/>
</dbReference>
<gene>
    <name evidence="1" type="ORF">IPH26_18085</name>
</gene>
<sequence>MQPIRRDRLNSRFGGYILYFVGAQSAIESAPMRIAFRHIPDLELDE</sequence>
<protein>
    <submittedName>
        <fullName evidence="1">Uncharacterized protein</fullName>
    </submittedName>
</protein>
<organism evidence="1 2">
    <name type="scientific">Candidatus Methylophosphatis roskildensis</name>
    <dbReference type="NCBI Taxonomy" id="2899263"/>
    <lineage>
        <taxon>Bacteria</taxon>
        <taxon>Pseudomonadati</taxon>
        <taxon>Pseudomonadota</taxon>
        <taxon>Betaproteobacteria</taxon>
        <taxon>Nitrosomonadales</taxon>
        <taxon>Sterolibacteriaceae</taxon>
        <taxon>Candidatus Methylophosphatis</taxon>
    </lineage>
</organism>
<name>A0A9D7E6I2_9PROT</name>
<evidence type="ECO:0000313" key="2">
    <source>
        <dbReference type="Proteomes" id="UP000807785"/>
    </source>
</evidence>
<proteinExistence type="predicted"/>